<reference evidence="1" key="1">
    <citation type="submission" date="2020-10" db="EMBL/GenBank/DDBJ databases">
        <authorList>
            <person name="Han B."/>
            <person name="Lu T."/>
            <person name="Zhao Q."/>
            <person name="Huang X."/>
            <person name="Zhao Y."/>
        </authorList>
    </citation>
    <scope>NUCLEOTIDE SEQUENCE</scope>
</reference>
<evidence type="ECO:0000313" key="2">
    <source>
        <dbReference type="Proteomes" id="UP000604825"/>
    </source>
</evidence>
<accession>A0A811P9D8</accession>
<organism evidence="1 2">
    <name type="scientific">Miscanthus lutarioriparius</name>
    <dbReference type="NCBI Taxonomy" id="422564"/>
    <lineage>
        <taxon>Eukaryota</taxon>
        <taxon>Viridiplantae</taxon>
        <taxon>Streptophyta</taxon>
        <taxon>Embryophyta</taxon>
        <taxon>Tracheophyta</taxon>
        <taxon>Spermatophyta</taxon>
        <taxon>Magnoliopsida</taxon>
        <taxon>Liliopsida</taxon>
        <taxon>Poales</taxon>
        <taxon>Poaceae</taxon>
        <taxon>PACMAD clade</taxon>
        <taxon>Panicoideae</taxon>
        <taxon>Andropogonodae</taxon>
        <taxon>Andropogoneae</taxon>
        <taxon>Saccharinae</taxon>
        <taxon>Miscanthus</taxon>
    </lineage>
</organism>
<protein>
    <submittedName>
        <fullName evidence="1">Uncharacterized protein</fullName>
    </submittedName>
</protein>
<dbReference type="OrthoDB" id="674948at2759"/>
<keyword evidence="2" id="KW-1185">Reference proteome</keyword>
<comment type="caution">
    <text evidence="1">The sequence shown here is derived from an EMBL/GenBank/DDBJ whole genome shotgun (WGS) entry which is preliminary data.</text>
</comment>
<sequence>MQESAYTRGNHDADPPLFLMPRFAQLKSSCAPSSGGRYIVMVAGKTSGEPPEIMEVWKTGTHHPSLNVL</sequence>
<gene>
    <name evidence="1" type="ORF">NCGR_LOCUS23748</name>
</gene>
<evidence type="ECO:0000313" key="1">
    <source>
        <dbReference type="EMBL" id="CAD6235560.1"/>
    </source>
</evidence>
<proteinExistence type="predicted"/>
<dbReference type="AlphaFoldDB" id="A0A811P9D8"/>
<dbReference type="Proteomes" id="UP000604825">
    <property type="component" value="Unassembled WGS sequence"/>
</dbReference>
<name>A0A811P9D8_9POAL</name>
<dbReference type="EMBL" id="CAJGYO010000006">
    <property type="protein sequence ID" value="CAD6235560.1"/>
    <property type="molecule type" value="Genomic_DNA"/>
</dbReference>